<reference evidence="3" key="2">
    <citation type="submission" date="2018-03" db="EMBL/GenBank/DDBJ databases">
        <title>The Triticum urartu genome reveals the dynamic nature of wheat genome evolution.</title>
        <authorList>
            <person name="Ling H."/>
            <person name="Ma B."/>
            <person name="Shi X."/>
            <person name="Liu H."/>
            <person name="Dong L."/>
            <person name="Sun H."/>
            <person name="Cao Y."/>
            <person name="Gao Q."/>
            <person name="Zheng S."/>
            <person name="Li Y."/>
            <person name="Yu Y."/>
            <person name="Du H."/>
            <person name="Qi M."/>
            <person name="Li Y."/>
            <person name="Yu H."/>
            <person name="Cui Y."/>
            <person name="Wang N."/>
            <person name="Chen C."/>
            <person name="Wu H."/>
            <person name="Zhao Y."/>
            <person name="Zhang J."/>
            <person name="Li Y."/>
            <person name="Zhou W."/>
            <person name="Zhang B."/>
            <person name="Hu W."/>
            <person name="Eijk M."/>
            <person name="Tang J."/>
            <person name="Witsenboer H."/>
            <person name="Zhao S."/>
            <person name="Li Z."/>
            <person name="Zhang A."/>
            <person name="Wang D."/>
            <person name="Liang C."/>
        </authorList>
    </citation>
    <scope>NUCLEOTIDE SEQUENCE [LARGE SCALE GENOMIC DNA]</scope>
    <source>
        <strain evidence="3">cv. G1812</strain>
    </source>
</reference>
<dbReference type="CDD" id="cd23340">
    <property type="entry name" value="beta-trefoil_FSCN_ACP-like"/>
    <property type="match status" value="1"/>
</dbReference>
<dbReference type="PANTHER" id="PTHR31205">
    <property type="entry name" value="ACTIN CROSS-LINKING PROTEIN (DUF569)"/>
    <property type="match status" value="1"/>
</dbReference>
<dbReference type="Gramene" id="TuG1812G0700001488.01.T01">
    <property type="protein sequence ID" value="TuG1812G0700001488.01.T01"/>
    <property type="gene ID" value="TuG1812G0700001488.01"/>
</dbReference>
<evidence type="ECO:0000313" key="4">
    <source>
        <dbReference type="Proteomes" id="UP000015106"/>
    </source>
</evidence>
<accession>A0A8R7UZL3</accession>
<evidence type="ECO:0008006" key="5">
    <source>
        <dbReference type="Google" id="ProtNLM"/>
    </source>
</evidence>
<dbReference type="EnsemblPlants" id="TuG1812G0700001488.01.T01">
    <property type="protein sequence ID" value="TuG1812G0700001488.01.T01"/>
    <property type="gene ID" value="TuG1812G0700001488.01"/>
</dbReference>
<reference evidence="3" key="3">
    <citation type="submission" date="2022-06" db="UniProtKB">
        <authorList>
            <consortium name="EnsemblPlants"/>
        </authorList>
    </citation>
    <scope>IDENTIFICATION</scope>
</reference>
<evidence type="ECO:0000313" key="3">
    <source>
        <dbReference type="EnsemblPlants" id="TuG1812G0700001488.01.T01"/>
    </source>
</evidence>
<reference evidence="4" key="1">
    <citation type="journal article" date="2013" name="Nature">
        <title>Draft genome of the wheat A-genome progenitor Triticum urartu.</title>
        <authorList>
            <person name="Ling H.Q."/>
            <person name="Zhao S."/>
            <person name="Liu D."/>
            <person name="Wang J."/>
            <person name="Sun H."/>
            <person name="Zhang C."/>
            <person name="Fan H."/>
            <person name="Li D."/>
            <person name="Dong L."/>
            <person name="Tao Y."/>
            <person name="Gao C."/>
            <person name="Wu H."/>
            <person name="Li Y."/>
            <person name="Cui Y."/>
            <person name="Guo X."/>
            <person name="Zheng S."/>
            <person name="Wang B."/>
            <person name="Yu K."/>
            <person name="Liang Q."/>
            <person name="Yang W."/>
            <person name="Lou X."/>
            <person name="Chen J."/>
            <person name="Feng M."/>
            <person name="Jian J."/>
            <person name="Zhang X."/>
            <person name="Luo G."/>
            <person name="Jiang Y."/>
            <person name="Liu J."/>
            <person name="Wang Z."/>
            <person name="Sha Y."/>
            <person name="Zhang B."/>
            <person name="Wu H."/>
            <person name="Tang D."/>
            <person name="Shen Q."/>
            <person name="Xue P."/>
            <person name="Zou S."/>
            <person name="Wang X."/>
            <person name="Liu X."/>
            <person name="Wang F."/>
            <person name="Yang Y."/>
            <person name="An X."/>
            <person name="Dong Z."/>
            <person name="Zhang K."/>
            <person name="Zhang X."/>
            <person name="Luo M.C."/>
            <person name="Dvorak J."/>
            <person name="Tong Y."/>
            <person name="Wang J."/>
            <person name="Yang H."/>
            <person name="Li Z."/>
            <person name="Wang D."/>
            <person name="Zhang A."/>
            <person name="Wang J."/>
        </authorList>
    </citation>
    <scope>NUCLEOTIDE SEQUENCE</scope>
    <source>
        <strain evidence="4">cv. G1812</strain>
    </source>
</reference>
<evidence type="ECO:0000259" key="1">
    <source>
        <dbReference type="Pfam" id="PF04601"/>
    </source>
</evidence>
<dbReference type="Proteomes" id="UP000015106">
    <property type="component" value="Chromosome 7"/>
</dbReference>
<dbReference type="Pfam" id="PF22932">
    <property type="entry name" value="Ubiq_DUF_assoc"/>
    <property type="match status" value="1"/>
</dbReference>
<keyword evidence="4" id="KW-1185">Reference proteome</keyword>
<dbReference type="InterPro" id="IPR054726">
    <property type="entry name" value="Ubiq_DUF569-assoc"/>
</dbReference>
<feature type="domain" description="DUF569" evidence="1">
    <location>
        <begin position="1"/>
        <end position="135"/>
    </location>
</feature>
<dbReference type="AlphaFoldDB" id="A0A8R7UZL3"/>
<dbReference type="InterPro" id="IPR008999">
    <property type="entry name" value="Actin-crosslinking"/>
</dbReference>
<dbReference type="Pfam" id="PF04601">
    <property type="entry name" value="DUF569"/>
    <property type="match status" value="1"/>
</dbReference>
<sequence length="278" mass="31401">MEQFHHGHHVRLRSRELGTYLHADEDGQGVSLHHRRASMNAAWAVHLYQPPHARVPFLLLHSAAYGRYLAGTGAPAPLGHRGHRVEQRSYNHPEAEAVFWLAVRTEFEDDVLLQHFNGGSLRANGKYLPWNNGASVGYINGIYDMSTMMHWVVEPIPARETMPPLPRSTRLTLPTATMLLSREIVYMWRDIHGDPITGGWHMFRGRSVFRLREELARLLNAVQVLGVADLVMCLPTRDGRLFPLIVDLPSNRQSFHIVVVVAGTPPHAALRYADVDAE</sequence>
<name>A0A8R7UZL3_TRIUA</name>
<dbReference type="SUPFAM" id="SSF50405">
    <property type="entry name" value="Actin-crosslinking proteins"/>
    <property type="match status" value="1"/>
</dbReference>
<evidence type="ECO:0000259" key="2">
    <source>
        <dbReference type="Pfam" id="PF22932"/>
    </source>
</evidence>
<dbReference type="InterPro" id="IPR007679">
    <property type="entry name" value="DUF569"/>
</dbReference>
<proteinExistence type="predicted"/>
<dbReference type="PANTHER" id="PTHR31205:SF92">
    <property type="entry name" value="DUF569 DOMAIN-CONTAINING PROTEIN"/>
    <property type="match status" value="1"/>
</dbReference>
<protein>
    <recommendedName>
        <fullName evidence="5">DUF569 domain-containing protein</fullName>
    </recommendedName>
</protein>
<feature type="domain" description="DUF569" evidence="2">
    <location>
        <begin position="181"/>
        <end position="260"/>
    </location>
</feature>
<organism evidence="3 4">
    <name type="scientific">Triticum urartu</name>
    <name type="common">Red wild einkorn</name>
    <name type="synonym">Crithodium urartu</name>
    <dbReference type="NCBI Taxonomy" id="4572"/>
    <lineage>
        <taxon>Eukaryota</taxon>
        <taxon>Viridiplantae</taxon>
        <taxon>Streptophyta</taxon>
        <taxon>Embryophyta</taxon>
        <taxon>Tracheophyta</taxon>
        <taxon>Spermatophyta</taxon>
        <taxon>Magnoliopsida</taxon>
        <taxon>Liliopsida</taxon>
        <taxon>Poales</taxon>
        <taxon>Poaceae</taxon>
        <taxon>BOP clade</taxon>
        <taxon>Pooideae</taxon>
        <taxon>Triticodae</taxon>
        <taxon>Triticeae</taxon>
        <taxon>Triticinae</taxon>
        <taxon>Triticum</taxon>
    </lineage>
</organism>